<organism evidence="1">
    <name type="scientific">marine metagenome</name>
    <dbReference type="NCBI Taxonomy" id="408172"/>
    <lineage>
        <taxon>unclassified sequences</taxon>
        <taxon>metagenomes</taxon>
        <taxon>ecological metagenomes</taxon>
    </lineage>
</organism>
<dbReference type="EMBL" id="UINC01219552">
    <property type="protein sequence ID" value="SVE47066.1"/>
    <property type="molecule type" value="Genomic_DNA"/>
</dbReference>
<name>A0A383DRE0_9ZZZZ</name>
<dbReference type="AlphaFoldDB" id="A0A383DRE0"/>
<reference evidence="1" key="1">
    <citation type="submission" date="2018-05" db="EMBL/GenBank/DDBJ databases">
        <authorList>
            <person name="Lanie J.A."/>
            <person name="Ng W.-L."/>
            <person name="Kazmierczak K.M."/>
            <person name="Andrzejewski T.M."/>
            <person name="Davidsen T.M."/>
            <person name="Wayne K.J."/>
            <person name="Tettelin H."/>
            <person name="Glass J.I."/>
            <person name="Rusch D."/>
            <person name="Podicherti R."/>
            <person name="Tsui H.-C.T."/>
            <person name="Winkler M.E."/>
        </authorList>
    </citation>
    <scope>NUCLEOTIDE SEQUENCE</scope>
</reference>
<evidence type="ECO:0000313" key="1">
    <source>
        <dbReference type="EMBL" id="SVE47066.1"/>
    </source>
</evidence>
<gene>
    <name evidence="1" type="ORF">METZ01_LOCUS499920</name>
</gene>
<accession>A0A383DRE0</accession>
<feature type="non-terminal residue" evidence="1">
    <location>
        <position position="28"/>
    </location>
</feature>
<sequence length="28" mass="3226">MAKEDGRMIITMFNQNSLNLLRTTKVIS</sequence>
<proteinExistence type="predicted"/>
<protein>
    <submittedName>
        <fullName evidence="1">Uncharacterized protein</fullName>
    </submittedName>
</protein>